<dbReference type="Pfam" id="PF16326">
    <property type="entry name" value="ABC_tran_CTD"/>
    <property type="match status" value="1"/>
</dbReference>
<keyword evidence="2" id="KW-0547">Nucleotide-binding</keyword>
<feature type="compositionally biased region" description="Basic and acidic residues" evidence="5">
    <location>
        <begin position="556"/>
        <end position="569"/>
    </location>
</feature>
<keyword evidence="8" id="KW-1185">Reference proteome</keyword>
<dbReference type="FunFam" id="3.40.50.300:FF:000309">
    <property type="entry name" value="ABC transporter ATP-binding protein"/>
    <property type="match status" value="1"/>
</dbReference>
<evidence type="ECO:0000313" key="7">
    <source>
        <dbReference type="EMBL" id="EHI56222.1"/>
    </source>
</evidence>
<keyword evidence="1" id="KW-0677">Repeat</keyword>
<dbReference type="InterPro" id="IPR003439">
    <property type="entry name" value="ABC_transporter-like_ATP-bd"/>
</dbReference>
<dbReference type="PANTHER" id="PTHR42855">
    <property type="entry name" value="ABC TRANSPORTER ATP-BINDING SUBUNIT"/>
    <property type="match status" value="1"/>
</dbReference>
<dbReference type="eggNOG" id="COG0488">
    <property type="taxonomic scope" value="Bacteria"/>
</dbReference>
<dbReference type="PROSITE" id="PS50893">
    <property type="entry name" value="ABC_TRANSPORTER_2"/>
    <property type="match status" value="2"/>
</dbReference>
<dbReference type="PATRIC" id="fig|679200.3.peg.531"/>
<dbReference type="EMBL" id="ACZL01000011">
    <property type="protein sequence ID" value="EHI56222.1"/>
    <property type="molecule type" value="Genomic_DNA"/>
</dbReference>
<dbReference type="GO" id="GO:0005524">
    <property type="term" value="F:ATP binding"/>
    <property type="evidence" value="ECO:0007669"/>
    <property type="project" value="UniProtKB-KW"/>
</dbReference>
<name>G5GG12_9FIRM</name>
<dbReference type="InterPro" id="IPR037118">
    <property type="entry name" value="Val-tRNA_synth_C_sf"/>
</dbReference>
<dbReference type="HOGENOM" id="CLU_000604_36_0_9"/>
<dbReference type="InterPro" id="IPR027417">
    <property type="entry name" value="P-loop_NTPase"/>
</dbReference>
<dbReference type="InterPro" id="IPR032524">
    <property type="entry name" value="ABC_tran_C"/>
</dbReference>
<protein>
    <recommendedName>
        <fullName evidence="6">ABC transporter domain-containing protein</fullName>
    </recommendedName>
</protein>
<evidence type="ECO:0000256" key="3">
    <source>
        <dbReference type="ARBA" id="ARBA00022840"/>
    </source>
</evidence>
<feature type="domain" description="ABC transporter" evidence="6">
    <location>
        <begin position="328"/>
        <end position="541"/>
    </location>
</feature>
<dbReference type="CDD" id="cd03221">
    <property type="entry name" value="ABCF_EF-3"/>
    <property type="match status" value="2"/>
</dbReference>
<dbReference type="SUPFAM" id="SSF52540">
    <property type="entry name" value="P-loop containing nucleoside triphosphate hydrolases"/>
    <property type="match status" value="2"/>
</dbReference>
<dbReference type="GO" id="GO:0016887">
    <property type="term" value="F:ATP hydrolysis activity"/>
    <property type="evidence" value="ECO:0007669"/>
    <property type="project" value="InterPro"/>
</dbReference>
<dbReference type="Gene3D" id="1.10.287.380">
    <property type="entry name" value="Valyl-tRNA synthetase, C-terminal domain"/>
    <property type="match status" value="1"/>
</dbReference>
<dbReference type="PANTHER" id="PTHR42855:SF2">
    <property type="entry name" value="DRUG RESISTANCE ABC TRANSPORTER,ATP-BINDING PROTEIN"/>
    <property type="match status" value="1"/>
</dbReference>
<feature type="domain" description="ABC transporter" evidence="6">
    <location>
        <begin position="3"/>
        <end position="258"/>
    </location>
</feature>
<dbReference type="InterPro" id="IPR032781">
    <property type="entry name" value="ABC_tran_Xtn"/>
</dbReference>
<evidence type="ECO:0000256" key="1">
    <source>
        <dbReference type="ARBA" id="ARBA00022737"/>
    </source>
</evidence>
<dbReference type="InterPro" id="IPR017871">
    <property type="entry name" value="ABC_transporter-like_CS"/>
</dbReference>
<dbReference type="RefSeq" id="WP_005539606.1">
    <property type="nucleotide sequence ID" value="NZ_JH378830.1"/>
</dbReference>
<dbReference type="PROSITE" id="PS00211">
    <property type="entry name" value="ABC_TRANSPORTER_1"/>
    <property type="match status" value="1"/>
</dbReference>
<feature type="coiled-coil region" evidence="4">
    <location>
        <begin position="575"/>
        <end position="642"/>
    </location>
</feature>
<reference evidence="7 8" key="1">
    <citation type="submission" date="2011-08" db="EMBL/GenBank/DDBJ databases">
        <title>The Genome Sequence of Johnsonella ignava ATCC 51276.</title>
        <authorList>
            <consortium name="The Broad Institute Genome Sequencing Platform"/>
            <person name="Earl A."/>
            <person name="Ward D."/>
            <person name="Feldgarden M."/>
            <person name="Gevers D."/>
            <person name="Izard J."/>
            <person name="Blanton J.M."/>
            <person name="Baranova O.V."/>
            <person name="Dewhirst F.E."/>
            <person name="Young S.K."/>
            <person name="Zeng Q."/>
            <person name="Gargeya S."/>
            <person name="Fitzgerald M."/>
            <person name="Haas B."/>
            <person name="Abouelleil A."/>
            <person name="Alvarado L."/>
            <person name="Arachchi H.M."/>
            <person name="Berlin A."/>
            <person name="Brown A."/>
            <person name="Chapman S.B."/>
            <person name="Chen Z."/>
            <person name="Dunbar C."/>
            <person name="Freedman E."/>
            <person name="Gearin G."/>
            <person name="Gellesch M."/>
            <person name="Goldberg J."/>
            <person name="Griggs A."/>
            <person name="Gujja S."/>
            <person name="Heiman D."/>
            <person name="Howarth C."/>
            <person name="Larson L."/>
            <person name="Lui A."/>
            <person name="MacDonald P.J.P."/>
            <person name="Montmayeur A."/>
            <person name="Murphy C."/>
            <person name="Neiman D."/>
            <person name="Pearson M."/>
            <person name="Priest M."/>
            <person name="Roberts A."/>
            <person name="Saif S."/>
            <person name="Shea T."/>
            <person name="Shenoy N."/>
            <person name="Sisk P."/>
            <person name="Stolte C."/>
            <person name="Sykes S."/>
            <person name="Wortman J."/>
            <person name="Nusbaum C."/>
            <person name="Birren B."/>
        </authorList>
    </citation>
    <scope>NUCLEOTIDE SEQUENCE [LARGE SCALE GENOMIC DNA]</scope>
    <source>
        <strain evidence="7 8">ATCC 51276</strain>
    </source>
</reference>
<dbReference type="GO" id="GO:0003677">
    <property type="term" value="F:DNA binding"/>
    <property type="evidence" value="ECO:0007669"/>
    <property type="project" value="InterPro"/>
</dbReference>
<keyword evidence="4" id="KW-0175">Coiled coil</keyword>
<dbReference type="Gene3D" id="3.40.50.300">
    <property type="entry name" value="P-loop containing nucleotide triphosphate hydrolases"/>
    <property type="match status" value="2"/>
</dbReference>
<dbReference type="STRING" id="679200.HMPREF9333_00501"/>
<sequence>MILNVSNLCKSFGDEEIINNASFIINENEKIAIIGPNGAGKTTLLRMLAGELTPDSGTVNISKNASIGFLHQINNPDSKLSIKEELLTVIKPIIDMEKNIKKMHDDMDKLTGTELKTLYNSYNRLIHEYELADGYSAQSRVTGILKGLGFSEDDFSKEINTLSGGQKTRVFLGKLLLSKPDIIILDEPTNHLDLSNIEWLENYLLNYKGTVIIVSHDRYFLNKIVNKVIDIDNTEAFVYSGNYTDFTQKKAMLKESELKAYLNQQNEIKRQEAVIDKLKSFNREKSIKRAESRKKMLDKIERLDKPLQENTNMKLSLLFRHESGNDVLKAMHLKKVFDKKELFSDINFEIKRGEHVAIIGDNGSGKTTILKIINNLISPDNGFIELGAGVETAYYDQEHQILNKEKTLFDELQDTYPDLDNTYIRNVLAAFMFTGDEVFKKISDLSGGERGRVALAKLMLGKANFILLDEPTNHLDSSSKEILEEAIREFKGTVLYVSHDRYFINRTADRILELKDGRIYNYIGNYDYYIEKRDDVRNAAFAYPSAQTPLSASLNPEEKSSKQDWLNSKEEAAKAKKQKAALKKCENDIEKYENEIKQIELNFSMPHIQSDVGKLMELQTQKEKAEEELEKLYEEWENLAQQIT</sequence>
<dbReference type="Pfam" id="PF00005">
    <property type="entry name" value="ABC_tran"/>
    <property type="match status" value="2"/>
</dbReference>
<accession>G5GG12</accession>
<proteinExistence type="predicted"/>
<comment type="caution">
    <text evidence="7">The sequence shown here is derived from an EMBL/GenBank/DDBJ whole genome shotgun (WGS) entry which is preliminary data.</text>
</comment>
<evidence type="ECO:0000259" key="6">
    <source>
        <dbReference type="PROSITE" id="PS50893"/>
    </source>
</evidence>
<dbReference type="NCBIfam" id="NF000355">
    <property type="entry name" value="ribo_prot_ABC_F"/>
    <property type="match status" value="1"/>
</dbReference>
<keyword evidence="3" id="KW-0067">ATP-binding</keyword>
<evidence type="ECO:0000256" key="4">
    <source>
        <dbReference type="SAM" id="Coils"/>
    </source>
</evidence>
<dbReference type="AlphaFoldDB" id="G5GG12"/>
<dbReference type="Proteomes" id="UP000003011">
    <property type="component" value="Unassembled WGS sequence"/>
</dbReference>
<dbReference type="InterPro" id="IPR051309">
    <property type="entry name" value="ABCF_ATPase"/>
</dbReference>
<gene>
    <name evidence="7" type="ORF">HMPREF9333_00501</name>
</gene>
<dbReference type="FunFam" id="3.40.50.300:FF:000011">
    <property type="entry name" value="Putative ABC transporter ATP-binding component"/>
    <property type="match status" value="1"/>
</dbReference>
<dbReference type="SMART" id="SM00382">
    <property type="entry name" value="AAA"/>
    <property type="match status" value="2"/>
</dbReference>
<dbReference type="InterPro" id="IPR003593">
    <property type="entry name" value="AAA+_ATPase"/>
</dbReference>
<feature type="region of interest" description="Disordered" evidence="5">
    <location>
        <begin position="549"/>
        <end position="569"/>
    </location>
</feature>
<evidence type="ECO:0000256" key="5">
    <source>
        <dbReference type="SAM" id="MobiDB-lite"/>
    </source>
</evidence>
<evidence type="ECO:0000256" key="2">
    <source>
        <dbReference type="ARBA" id="ARBA00022741"/>
    </source>
</evidence>
<dbReference type="Pfam" id="PF12848">
    <property type="entry name" value="ABC_tran_Xtn"/>
    <property type="match status" value="1"/>
</dbReference>
<evidence type="ECO:0000313" key="8">
    <source>
        <dbReference type="Proteomes" id="UP000003011"/>
    </source>
</evidence>
<dbReference type="OrthoDB" id="9801441at2"/>
<organism evidence="7 8">
    <name type="scientific">Johnsonella ignava ATCC 51276</name>
    <dbReference type="NCBI Taxonomy" id="679200"/>
    <lineage>
        <taxon>Bacteria</taxon>
        <taxon>Bacillati</taxon>
        <taxon>Bacillota</taxon>
        <taxon>Clostridia</taxon>
        <taxon>Lachnospirales</taxon>
        <taxon>Lachnospiraceae</taxon>
        <taxon>Johnsonella</taxon>
    </lineage>
</organism>